<proteinExistence type="predicted"/>
<dbReference type="Proteomes" id="UP000003340">
    <property type="component" value="Unassembled WGS sequence"/>
</dbReference>
<dbReference type="AlphaFoldDB" id="C0ED18"/>
<gene>
    <name evidence="2" type="ORF">CLOSTMETH_01739</name>
</gene>
<name>C0ED18_9FIRM</name>
<sequence>MSETKQTAAANKAIAPKPDVYSIEDLCAAGGKLQASQDIIRAALVEQGKSSATYEEAAAIVKNFKEREVKH</sequence>
<dbReference type="HOGENOM" id="CLU_2732914_0_0_9"/>
<reference evidence="2 3" key="2">
    <citation type="submission" date="2009-02" db="EMBL/GenBank/DDBJ databases">
        <title>Draft genome sequence of Clostridium methylpentosum (DSM 5476).</title>
        <authorList>
            <person name="Sudarsanam P."/>
            <person name="Ley R."/>
            <person name="Guruge J."/>
            <person name="Turnbaugh P.J."/>
            <person name="Mahowald M."/>
            <person name="Liep D."/>
            <person name="Gordon J."/>
        </authorList>
    </citation>
    <scope>NUCLEOTIDE SEQUENCE [LARGE SCALE GENOMIC DNA]</scope>
    <source>
        <strain evidence="2 3">DSM 5476</strain>
    </source>
</reference>
<evidence type="ECO:0000313" key="3">
    <source>
        <dbReference type="Proteomes" id="UP000003340"/>
    </source>
</evidence>
<keyword evidence="3" id="KW-1185">Reference proteome</keyword>
<organism evidence="2 3">
    <name type="scientific">[Clostridium] methylpentosum DSM 5476</name>
    <dbReference type="NCBI Taxonomy" id="537013"/>
    <lineage>
        <taxon>Bacteria</taxon>
        <taxon>Bacillati</taxon>
        <taxon>Bacillota</taxon>
        <taxon>Clostridia</taxon>
        <taxon>Eubacteriales</taxon>
        <taxon>Oscillospiraceae</taxon>
        <taxon>Oscillospiraceae incertae sedis</taxon>
    </lineage>
</organism>
<reference evidence="2 3" key="1">
    <citation type="submission" date="2009-01" db="EMBL/GenBank/DDBJ databases">
        <authorList>
            <person name="Fulton L."/>
            <person name="Clifton S."/>
            <person name="Fulton B."/>
            <person name="Xu J."/>
            <person name="Minx P."/>
            <person name="Pepin K.H."/>
            <person name="Johnson M."/>
            <person name="Bhonagiri V."/>
            <person name="Nash W.E."/>
            <person name="Mardis E.R."/>
            <person name="Wilson R.K."/>
        </authorList>
    </citation>
    <scope>NUCLEOTIDE SEQUENCE [LARGE SCALE GENOMIC DNA]</scope>
    <source>
        <strain evidence="2 3">DSM 5476</strain>
    </source>
</reference>
<feature type="domain" description="YqzN/YkzM" evidence="1">
    <location>
        <begin position="20"/>
        <end position="68"/>
    </location>
</feature>
<dbReference type="EMBL" id="ACEC01000058">
    <property type="protein sequence ID" value="EEG30670.1"/>
    <property type="molecule type" value="Genomic_DNA"/>
</dbReference>
<evidence type="ECO:0000259" key="1">
    <source>
        <dbReference type="Pfam" id="PF26160"/>
    </source>
</evidence>
<evidence type="ECO:0000313" key="2">
    <source>
        <dbReference type="EMBL" id="EEG30670.1"/>
    </source>
</evidence>
<accession>C0ED18</accession>
<dbReference type="InterPro" id="IPR058869">
    <property type="entry name" value="YqzN_YkzM"/>
</dbReference>
<dbReference type="Pfam" id="PF26160">
    <property type="entry name" value="YqzN_YkzM"/>
    <property type="match status" value="1"/>
</dbReference>
<comment type="caution">
    <text evidence="2">The sequence shown here is derived from an EMBL/GenBank/DDBJ whole genome shotgun (WGS) entry which is preliminary data.</text>
</comment>
<dbReference type="STRING" id="537013.CLOSTMETH_01739"/>
<protein>
    <recommendedName>
        <fullName evidence="1">YqzN/YkzM domain-containing protein</fullName>
    </recommendedName>
</protein>